<evidence type="ECO:0000256" key="2">
    <source>
        <dbReference type="ARBA" id="ARBA00022490"/>
    </source>
</evidence>
<evidence type="ECO:0000256" key="9">
    <source>
        <dbReference type="SAM" id="MobiDB-lite"/>
    </source>
</evidence>
<keyword evidence="2" id="KW-0963">Cytoplasm</keyword>
<dbReference type="EMBL" id="CP045897">
    <property type="protein sequence ID" value="QQP51785.1"/>
    <property type="molecule type" value="Genomic_DNA"/>
</dbReference>
<evidence type="ECO:0000256" key="6">
    <source>
        <dbReference type="ARBA" id="ARBA00023212"/>
    </source>
</evidence>
<feature type="region of interest" description="Disordered" evidence="9">
    <location>
        <begin position="976"/>
        <end position="1036"/>
    </location>
</feature>
<dbReference type="Proteomes" id="UP000595437">
    <property type="component" value="Chromosome 8"/>
</dbReference>
<feature type="coiled-coil region" evidence="8">
    <location>
        <begin position="695"/>
        <end position="750"/>
    </location>
</feature>
<dbReference type="InterPro" id="IPR036961">
    <property type="entry name" value="Kinesin_motor_dom_sf"/>
</dbReference>
<evidence type="ECO:0000313" key="11">
    <source>
        <dbReference type="EMBL" id="QQP51785.1"/>
    </source>
</evidence>
<name>A0A7T8HKW4_CALRO</name>
<dbReference type="PANTHER" id="PTHR47969">
    <property type="entry name" value="CHROMOSOME-ASSOCIATED KINESIN KIF4A-RELATED"/>
    <property type="match status" value="1"/>
</dbReference>
<dbReference type="GO" id="GO:0005875">
    <property type="term" value="C:microtubule associated complex"/>
    <property type="evidence" value="ECO:0007669"/>
    <property type="project" value="TreeGrafter"/>
</dbReference>
<keyword evidence="7" id="KW-0505">Motor protein</keyword>
<keyword evidence="5 8" id="KW-0175">Coiled coil</keyword>
<dbReference type="InterPro" id="IPR001752">
    <property type="entry name" value="Kinesin_motor_dom"/>
</dbReference>
<dbReference type="OrthoDB" id="6345572at2759"/>
<gene>
    <name evidence="11" type="ORF">FKW44_013234</name>
</gene>
<protein>
    <submittedName>
        <fullName evidence="11">Kinesin family member 4A (Silurana)</fullName>
    </submittedName>
</protein>
<dbReference type="PROSITE" id="PS50067">
    <property type="entry name" value="KINESIN_MOTOR_2"/>
    <property type="match status" value="1"/>
</dbReference>
<feature type="compositionally biased region" description="Low complexity" evidence="9">
    <location>
        <begin position="342"/>
        <end position="352"/>
    </location>
</feature>
<proteinExistence type="inferred from homology"/>
<dbReference type="SMART" id="SM00129">
    <property type="entry name" value="KISc"/>
    <property type="match status" value="1"/>
</dbReference>
<dbReference type="PRINTS" id="PR00380">
    <property type="entry name" value="KINESINHEAVY"/>
</dbReference>
<dbReference type="GO" id="GO:0005524">
    <property type="term" value="F:ATP binding"/>
    <property type="evidence" value="ECO:0007669"/>
    <property type="project" value="UniProtKB-UniRule"/>
</dbReference>
<dbReference type="Pfam" id="PF00225">
    <property type="entry name" value="Kinesin"/>
    <property type="match status" value="2"/>
</dbReference>
<evidence type="ECO:0000256" key="7">
    <source>
        <dbReference type="PROSITE-ProRule" id="PRU00283"/>
    </source>
</evidence>
<feature type="coiled-coil region" evidence="8">
    <location>
        <begin position="631"/>
        <end position="658"/>
    </location>
</feature>
<feature type="region of interest" description="Disordered" evidence="9">
    <location>
        <begin position="305"/>
        <end position="354"/>
    </location>
</feature>
<dbReference type="GO" id="GO:0051231">
    <property type="term" value="P:spindle elongation"/>
    <property type="evidence" value="ECO:0007669"/>
    <property type="project" value="TreeGrafter"/>
</dbReference>
<keyword evidence="4 7" id="KW-0067">ATP-binding</keyword>
<dbReference type="Gene3D" id="3.40.850.10">
    <property type="entry name" value="Kinesin motor domain"/>
    <property type="match status" value="2"/>
</dbReference>
<dbReference type="GO" id="GO:0007018">
    <property type="term" value="P:microtubule-based movement"/>
    <property type="evidence" value="ECO:0007669"/>
    <property type="project" value="InterPro"/>
</dbReference>
<dbReference type="GO" id="GO:0008017">
    <property type="term" value="F:microtubule binding"/>
    <property type="evidence" value="ECO:0007669"/>
    <property type="project" value="InterPro"/>
</dbReference>
<dbReference type="SUPFAM" id="SSF52540">
    <property type="entry name" value="P-loop containing nucleoside triphosphate hydrolases"/>
    <property type="match status" value="1"/>
</dbReference>
<evidence type="ECO:0000256" key="5">
    <source>
        <dbReference type="ARBA" id="ARBA00023054"/>
    </source>
</evidence>
<evidence type="ECO:0000256" key="4">
    <source>
        <dbReference type="ARBA" id="ARBA00022840"/>
    </source>
</evidence>
<organism evidence="11 12">
    <name type="scientific">Caligus rogercresseyi</name>
    <name type="common">Sea louse</name>
    <dbReference type="NCBI Taxonomy" id="217165"/>
    <lineage>
        <taxon>Eukaryota</taxon>
        <taxon>Metazoa</taxon>
        <taxon>Ecdysozoa</taxon>
        <taxon>Arthropoda</taxon>
        <taxon>Crustacea</taxon>
        <taxon>Multicrustacea</taxon>
        <taxon>Hexanauplia</taxon>
        <taxon>Copepoda</taxon>
        <taxon>Siphonostomatoida</taxon>
        <taxon>Caligidae</taxon>
        <taxon>Caligus</taxon>
    </lineage>
</organism>
<feature type="compositionally biased region" description="Polar residues" evidence="9">
    <location>
        <begin position="1005"/>
        <end position="1014"/>
    </location>
</feature>
<feature type="binding site" evidence="7">
    <location>
        <begin position="94"/>
        <end position="101"/>
    </location>
    <ligand>
        <name>ATP</name>
        <dbReference type="ChEBI" id="CHEBI:30616"/>
    </ligand>
</feature>
<sequence length="1036" mass="116808">MEEEMSGAVQSASSLEESFTPVVVTARIRPMSSSLSALRLSQDGRTLEGFGRSFRFDRVLGPGSSQEELYELGGPRDFLPLALDGYDLNFLAYGERKSGKSYSLFGGIFPAFLKDLFARLPPHFSLKVSFIDILDEHILDLLSADSGAPSWISADSPSQYYSKETLDLFESSTSHSIFSMKLITQSGAYKKTSLIRFIDLAGSDALTKKKQGHTQSTTNSSSSSSIGGTVDLGLLSLVNVVSALGDPRRNVSVIPYADSALTRVIREAFGGNAVTLLLATLLGTEPEATLNTCMFAELASHIKNHPSPHFSKEVDERRDSDGRPPEGHITHAPIPIRPPSLSPLRSPLNPSSDTKQCPPPFINHNNNNCNTFPPYIQPSAPFYPNANNILNNAAFFQQGDALLNAQLNALSGQLQRLSTANETQSPIDILPSITSPPPVCQAETPEEDPKGANNNKLERIEEESEPPPCSEPFTPLNEEDPSEEEEEDFDSEAEDEPFLEQIVEDFRCSTRDLLLKTLGDDFYDGPPERNSLCELRRELSDLTASHIESQNAIFKTDKDLNGLQAQLKELKSSIQVKENLIADLLSTEAETKAINKKFKYKLRLLEEKSHHVRKDLRGAHRLIRELKGASHPGLQLKVQKYNEEIKSLEEKITDTERVLQFSLPESPETQEGILGRMKEEHAQLQDLFQSELSRKTALEEAVSKDKIRIQELEIRLKEQAVQLNHSLRVSQDLEKQRDQLQFEAQRLQSQIQHCKEGENKEESKGPEASESCIRQEISSLRNLKDDLLDERSLLETRYQSEKRSGNNFSRKDEYRIVELDVILEAMDSAIELKNAALSGIQSVPIPSNQREEILLSKLSALSMGETQTLLRKFVYRTIDLRTEGNRSQVELDLSEDERHRLYRKLQELNYHYSSREVAYERKLDIQKTEHLKQLSVLRKQINDPDAYEYKLKQLKDELVSLKQDSQKYKRFYKAYHKSSESKDDRSALPPSSASNLNNTNNNNTHIRSNLFQTRTCRHPKGHAGKEETHCSVQSRQ</sequence>
<feature type="compositionally biased region" description="Low complexity" evidence="9">
    <location>
        <begin position="987"/>
        <end position="1004"/>
    </location>
</feature>
<dbReference type="GO" id="GO:0003777">
    <property type="term" value="F:microtubule motor activity"/>
    <property type="evidence" value="ECO:0007669"/>
    <property type="project" value="InterPro"/>
</dbReference>
<dbReference type="InterPro" id="IPR027417">
    <property type="entry name" value="P-loop_NTPase"/>
</dbReference>
<feature type="compositionally biased region" description="Acidic residues" evidence="9">
    <location>
        <begin position="477"/>
        <end position="495"/>
    </location>
</feature>
<comment type="subcellular location">
    <subcellularLocation>
        <location evidence="1">Cytoplasm</location>
        <location evidence="1">Cytoskeleton</location>
    </subcellularLocation>
</comment>
<feature type="coiled-coil region" evidence="8">
    <location>
        <begin position="560"/>
        <end position="587"/>
    </location>
</feature>
<evidence type="ECO:0000256" key="3">
    <source>
        <dbReference type="ARBA" id="ARBA00022741"/>
    </source>
</evidence>
<dbReference type="InterPro" id="IPR027640">
    <property type="entry name" value="Kinesin-like_fam"/>
</dbReference>
<keyword evidence="3 7" id="KW-0547">Nucleotide-binding</keyword>
<keyword evidence="6" id="KW-0206">Cytoskeleton</keyword>
<keyword evidence="12" id="KW-1185">Reference proteome</keyword>
<evidence type="ECO:0000256" key="1">
    <source>
        <dbReference type="ARBA" id="ARBA00004245"/>
    </source>
</evidence>
<dbReference type="PANTHER" id="PTHR47969:SF15">
    <property type="entry name" value="CHROMOSOME-ASSOCIATED KINESIN KIF4A-RELATED"/>
    <property type="match status" value="1"/>
</dbReference>
<accession>A0A7T8HKW4</accession>
<feature type="region of interest" description="Disordered" evidence="9">
    <location>
        <begin position="421"/>
        <end position="495"/>
    </location>
</feature>
<dbReference type="AlphaFoldDB" id="A0A7T8HKW4"/>
<reference evidence="12" key="1">
    <citation type="submission" date="2021-01" db="EMBL/GenBank/DDBJ databases">
        <title>Caligus Genome Assembly.</title>
        <authorList>
            <person name="Gallardo-Escarate C."/>
        </authorList>
    </citation>
    <scope>NUCLEOTIDE SEQUENCE [LARGE SCALE GENOMIC DNA]</scope>
</reference>
<evidence type="ECO:0000259" key="10">
    <source>
        <dbReference type="PROSITE" id="PS50067"/>
    </source>
</evidence>
<feature type="compositionally biased region" description="Basic and acidic residues" evidence="9">
    <location>
        <begin position="310"/>
        <end position="329"/>
    </location>
</feature>
<feature type="compositionally biased region" description="Basic and acidic residues" evidence="9">
    <location>
        <begin position="977"/>
        <end position="986"/>
    </location>
</feature>
<evidence type="ECO:0000256" key="8">
    <source>
        <dbReference type="SAM" id="Coils"/>
    </source>
</evidence>
<feature type="domain" description="Kinesin motor" evidence="10">
    <location>
        <begin position="21"/>
        <end position="302"/>
    </location>
</feature>
<comment type="similarity">
    <text evidence="7">Belongs to the TRAFAC class myosin-kinesin ATPase superfamily. Kinesin family.</text>
</comment>
<feature type="non-terminal residue" evidence="11">
    <location>
        <position position="1036"/>
    </location>
</feature>
<evidence type="ECO:0000313" key="12">
    <source>
        <dbReference type="Proteomes" id="UP000595437"/>
    </source>
</evidence>
<dbReference type="GO" id="GO:0007052">
    <property type="term" value="P:mitotic spindle organization"/>
    <property type="evidence" value="ECO:0007669"/>
    <property type="project" value="TreeGrafter"/>
</dbReference>